<keyword evidence="8 10" id="KW-0472">Membrane</keyword>
<protein>
    <submittedName>
        <fullName evidence="12">ABC-type lipoprotein export system, ATPase component</fullName>
    </submittedName>
</protein>
<dbReference type="EMBL" id="FOHA01000007">
    <property type="protein sequence ID" value="SER83782.1"/>
    <property type="molecule type" value="Genomic_DNA"/>
</dbReference>
<dbReference type="SUPFAM" id="SSF52540">
    <property type="entry name" value="P-loop containing nucleoside triphosphate hydrolases"/>
    <property type="match status" value="1"/>
</dbReference>
<dbReference type="SMART" id="SM00382">
    <property type="entry name" value="AAA"/>
    <property type="match status" value="1"/>
</dbReference>
<name>A0A1H9SFJ8_9LACT</name>
<keyword evidence="6" id="KW-0067">ATP-binding</keyword>
<dbReference type="GO" id="GO:0016887">
    <property type="term" value="F:ATP hydrolysis activity"/>
    <property type="evidence" value="ECO:0007669"/>
    <property type="project" value="InterPro"/>
</dbReference>
<dbReference type="InterPro" id="IPR003838">
    <property type="entry name" value="ABC3_permease_C"/>
</dbReference>
<keyword evidence="7 10" id="KW-1133">Transmembrane helix</keyword>
<dbReference type="RefSeq" id="WP_092651855.1">
    <property type="nucleotide sequence ID" value="NZ_FOHA01000007.1"/>
</dbReference>
<dbReference type="PROSITE" id="PS00211">
    <property type="entry name" value="ABC_TRANSPORTER_1"/>
    <property type="match status" value="1"/>
</dbReference>
<comment type="similarity">
    <text evidence="9">Belongs to the ABC transporter superfamily. Macrolide exporter (TC 3.A.1.122) family.</text>
</comment>
<reference evidence="12 13" key="1">
    <citation type="submission" date="2016-10" db="EMBL/GenBank/DDBJ databases">
        <authorList>
            <person name="de Groot N.N."/>
        </authorList>
    </citation>
    <scope>NUCLEOTIDE SEQUENCE [LARGE SCALE GENOMIC DNA]</scope>
    <source>
        <strain evidence="12 13">DSM 13760</strain>
    </source>
</reference>
<feature type="transmembrane region" description="Helical" evidence="10">
    <location>
        <begin position="565"/>
        <end position="588"/>
    </location>
</feature>
<evidence type="ECO:0000256" key="4">
    <source>
        <dbReference type="ARBA" id="ARBA00022692"/>
    </source>
</evidence>
<dbReference type="InterPro" id="IPR027417">
    <property type="entry name" value="P-loop_NTPase"/>
</dbReference>
<keyword evidence="2" id="KW-0813">Transport</keyword>
<dbReference type="CDD" id="cd03255">
    <property type="entry name" value="ABC_MJ0796_LolCDE_FtsE"/>
    <property type="match status" value="1"/>
</dbReference>
<dbReference type="InterPro" id="IPR003593">
    <property type="entry name" value="AAA+_ATPase"/>
</dbReference>
<keyword evidence="4 10" id="KW-0812">Transmembrane</keyword>
<dbReference type="InterPro" id="IPR015854">
    <property type="entry name" value="ABC_transpr_LolD-like"/>
</dbReference>
<dbReference type="InterPro" id="IPR017871">
    <property type="entry name" value="ABC_transporter-like_CS"/>
</dbReference>
<dbReference type="AlphaFoldDB" id="A0A1H9SFJ8"/>
<dbReference type="Proteomes" id="UP000198948">
    <property type="component" value="Unassembled WGS sequence"/>
</dbReference>
<evidence type="ECO:0000256" key="3">
    <source>
        <dbReference type="ARBA" id="ARBA00022475"/>
    </source>
</evidence>
<dbReference type="GO" id="GO:0022857">
    <property type="term" value="F:transmembrane transporter activity"/>
    <property type="evidence" value="ECO:0007669"/>
    <property type="project" value="TreeGrafter"/>
</dbReference>
<comment type="subcellular location">
    <subcellularLocation>
        <location evidence="1">Cell inner membrane</location>
        <topology evidence="1">Multi-pass membrane protein</topology>
    </subcellularLocation>
</comment>
<feature type="transmembrane region" description="Helical" evidence="10">
    <location>
        <begin position="524"/>
        <end position="545"/>
    </location>
</feature>
<keyword evidence="5" id="KW-0547">Nucleotide-binding</keyword>
<evidence type="ECO:0000256" key="2">
    <source>
        <dbReference type="ARBA" id="ARBA00022448"/>
    </source>
</evidence>
<evidence type="ECO:0000256" key="5">
    <source>
        <dbReference type="ARBA" id="ARBA00022741"/>
    </source>
</evidence>
<accession>A0A1H9SFJ8</accession>
<feature type="transmembrane region" description="Helical" evidence="10">
    <location>
        <begin position="477"/>
        <end position="498"/>
    </location>
</feature>
<dbReference type="InterPro" id="IPR017911">
    <property type="entry name" value="MacB-like_ATP-bd"/>
</dbReference>
<dbReference type="OrthoDB" id="2079174at2"/>
<dbReference type="Pfam" id="PF02687">
    <property type="entry name" value="FtsX"/>
    <property type="match status" value="1"/>
</dbReference>
<feature type="domain" description="ABC transporter" evidence="11">
    <location>
        <begin position="2"/>
        <end position="242"/>
    </location>
</feature>
<dbReference type="InterPro" id="IPR003439">
    <property type="entry name" value="ABC_transporter-like_ATP-bd"/>
</dbReference>
<keyword evidence="13" id="KW-1185">Reference proteome</keyword>
<dbReference type="STRING" id="142588.SAMN04488559_10790"/>
<evidence type="ECO:0000256" key="1">
    <source>
        <dbReference type="ARBA" id="ARBA00004429"/>
    </source>
</evidence>
<dbReference type="PANTHER" id="PTHR24220:SF685">
    <property type="entry name" value="ABC TRANSPORTER RELATED"/>
    <property type="match status" value="1"/>
</dbReference>
<dbReference type="GO" id="GO:0005886">
    <property type="term" value="C:plasma membrane"/>
    <property type="evidence" value="ECO:0007669"/>
    <property type="project" value="UniProtKB-SubCell"/>
</dbReference>
<evidence type="ECO:0000313" key="13">
    <source>
        <dbReference type="Proteomes" id="UP000198948"/>
    </source>
</evidence>
<dbReference type="GO" id="GO:0005524">
    <property type="term" value="F:ATP binding"/>
    <property type="evidence" value="ECO:0007669"/>
    <property type="project" value="UniProtKB-KW"/>
</dbReference>
<evidence type="ECO:0000256" key="9">
    <source>
        <dbReference type="ARBA" id="ARBA00038388"/>
    </source>
</evidence>
<feature type="transmembrane region" description="Helical" evidence="10">
    <location>
        <begin position="252"/>
        <end position="270"/>
    </location>
</feature>
<evidence type="ECO:0000313" key="12">
    <source>
        <dbReference type="EMBL" id="SER83782.1"/>
    </source>
</evidence>
<evidence type="ECO:0000256" key="10">
    <source>
        <dbReference type="SAM" id="Phobius"/>
    </source>
</evidence>
<evidence type="ECO:0000256" key="7">
    <source>
        <dbReference type="ARBA" id="ARBA00022989"/>
    </source>
</evidence>
<evidence type="ECO:0000256" key="6">
    <source>
        <dbReference type="ARBA" id="ARBA00022840"/>
    </source>
</evidence>
<dbReference type="Pfam" id="PF00005">
    <property type="entry name" value="ABC_tran"/>
    <property type="match status" value="1"/>
</dbReference>
<dbReference type="PANTHER" id="PTHR24220">
    <property type="entry name" value="IMPORT ATP-BINDING PROTEIN"/>
    <property type="match status" value="1"/>
</dbReference>
<dbReference type="Gene3D" id="3.40.50.300">
    <property type="entry name" value="P-loop containing nucleotide triphosphate hydrolases"/>
    <property type="match status" value="1"/>
</dbReference>
<dbReference type="PROSITE" id="PS50893">
    <property type="entry name" value="ABC_TRANSPORTER_2"/>
    <property type="match status" value="1"/>
</dbReference>
<keyword evidence="12" id="KW-0449">Lipoprotein</keyword>
<proteinExistence type="inferred from homology"/>
<gene>
    <name evidence="12" type="ORF">SAMN04488559_10790</name>
</gene>
<evidence type="ECO:0000259" key="11">
    <source>
        <dbReference type="PROSITE" id="PS50893"/>
    </source>
</evidence>
<evidence type="ECO:0000256" key="8">
    <source>
        <dbReference type="ARBA" id="ARBA00023136"/>
    </source>
</evidence>
<sequence>MITLHNLTKEYGQTTILDQANYQFPEKGFICLLGESGSGKSTLVNLIAGFDTDYTGEIIVDDTPLNSLSEAQLGNYRKDYIGFVFQNYHLLSGYTVLENILLPCELTSTNQAESKAYARKLLADLGIAEKENEQVQNLSGGQKQRVAIARALIQKPKMVIADEPTGALDRKTATEMMDILKEISQTKLVILITHDTQLCEIADEVIQIIDNKLVIQQPGLTIENSPAKKMMLQPPKKINLFKMAAKNFRVRFLSYFFISLVFSIGILSFITTLSSGQLMTHAIQQFKEKNTSFNNGYISYQEDDNSYQILSADQRVENVYKQYKIQQVTLSSDDFSMTMPEKYPMPKTTESMSYGTMPRIQKNEIAITPSLAKKLNPQIDQLIGKSLTVTYQGKEYPLTISGIYNAGYDDFFVSSDIEQDFYQGIDSQSYEAIHYDVKKFEDIVPVTEELAEKNIQTKTAVTEVKALQKSFKQLKTLFTLISMIILLIALFIVIMMLLKLQQTRYHMVGLLYSFGFNQKNVKKLLFIENLCLAMMTAGFTSLLLLGLQLIAQLTKIDFRITLNEWFLTISASVLIILVTHLVTSYRLFKVQPIVALKK</sequence>
<organism evidence="12 13">
    <name type="scientific">Isobaculum melis</name>
    <dbReference type="NCBI Taxonomy" id="142588"/>
    <lineage>
        <taxon>Bacteria</taxon>
        <taxon>Bacillati</taxon>
        <taxon>Bacillota</taxon>
        <taxon>Bacilli</taxon>
        <taxon>Lactobacillales</taxon>
        <taxon>Carnobacteriaceae</taxon>
        <taxon>Isobaculum</taxon>
    </lineage>
</organism>
<keyword evidence="3" id="KW-1003">Cell membrane</keyword>